<accession>A0AAV2Q1W5</accession>
<keyword evidence="10 12" id="KW-0739">Sodium transport</keyword>
<keyword evidence="6 13" id="KW-1133">Transmembrane helix</keyword>
<evidence type="ECO:0000313" key="14">
    <source>
        <dbReference type="EMBL" id="CAL4068340.1"/>
    </source>
</evidence>
<evidence type="ECO:0000256" key="11">
    <source>
        <dbReference type="ARBA" id="ARBA00023303"/>
    </source>
</evidence>
<evidence type="ECO:0000256" key="1">
    <source>
        <dbReference type="ARBA" id="ARBA00004141"/>
    </source>
</evidence>
<evidence type="ECO:0000256" key="12">
    <source>
        <dbReference type="RuleBase" id="RU000679"/>
    </source>
</evidence>
<protein>
    <submittedName>
        <fullName evidence="14">Uncharacterized protein</fullName>
    </submittedName>
</protein>
<name>A0AAV2Q1W5_MEGNR</name>
<evidence type="ECO:0000256" key="9">
    <source>
        <dbReference type="ARBA" id="ARBA00023136"/>
    </source>
</evidence>
<dbReference type="Gene3D" id="2.60.470.10">
    <property type="entry name" value="Acid-sensing ion channels like domains"/>
    <property type="match status" value="1"/>
</dbReference>
<proteinExistence type="inferred from homology"/>
<evidence type="ECO:0000256" key="5">
    <source>
        <dbReference type="ARBA" id="ARBA00022692"/>
    </source>
</evidence>
<evidence type="ECO:0000256" key="2">
    <source>
        <dbReference type="ARBA" id="ARBA00007193"/>
    </source>
</evidence>
<keyword evidence="7" id="KW-0915">Sodium</keyword>
<dbReference type="PANTHER" id="PTHR11690">
    <property type="entry name" value="AMILORIDE-SENSITIVE SODIUM CHANNEL-RELATED"/>
    <property type="match status" value="1"/>
</dbReference>
<keyword evidence="4 12" id="KW-0894">Sodium channel</keyword>
<evidence type="ECO:0000256" key="4">
    <source>
        <dbReference type="ARBA" id="ARBA00022461"/>
    </source>
</evidence>
<evidence type="ECO:0000256" key="3">
    <source>
        <dbReference type="ARBA" id="ARBA00022448"/>
    </source>
</evidence>
<feature type="transmembrane region" description="Helical" evidence="13">
    <location>
        <begin position="23"/>
        <end position="41"/>
    </location>
</feature>
<evidence type="ECO:0000256" key="10">
    <source>
        <dbReference type="ARBA" id="ARBA00023201"/>
    </source>
</evidence>
<dbReference type="Proteomes" id="UP001497623">
    <property type="component" value="Unassembled WGS sequence"/>
</dbReference>
<evidence type="ECO:0000313" key="15">
    <source>
        <dbReference type="Proteomes" id="UP001497623"/>
    </source>
</evidence>
<evidence type="ECO:0000256" key="6">
    <source>
        <dbReference type="ARBA" id="ARBA00022989"/>
    </source>
</evidence>
<keyword evidence="15" id="KW-1185">Reference proteome</keyword>
<evidence type="ECO:0000256" key="13">
    <source>
        <dbReference type="SAM" id="Phobius"/>
    </source>
</evidence>
<comment type="caution">
    <text evidence="14">The sequence shown here is derived from an EMBL/GenBank/DDBJ whole genome shotgun (WGS) entry which is preliminary data.</text>
</comment>
<dbReference type="EMBL" id="CAXKWB010003085">
    <property type="protein sequence ID" value="CAL4068340.1"/>
    <property type="molecule type" value="Genomic_DNA"/>
</dbReference>
<dbReference type="GO" id="GO:0015280">
    <property type="term" value="F:ligand-gated sodium channel activity"/>
    <property type="evidence" value="ECO:0007669"/>
    <property type="project" value="TreeGrafter"/>
</dbReference>
<keyword evidence="11 12" id="KW-0407">Ion channel</keyword>
<dbReference type="GO" id="GO:0005886">
    <property type="term" value="C:plasma membrane"/>
    <property type="evidence" value="ECO:0007669"/>
    <property type="project" value="TreeGrafter"/>
</dbReference>
<comment type="similarity">
    <text evidence="2 12">Belongs to the amiloride-sensitive sodium channel (TC 1.A.6) family.</text>
</comment>
<dbReference type="AlphaFoldDB" id="A0AAV2Q1W5"/>
<sequence length="268" mass="30232">FCRKTTAHGFSHVMEPGSSVLRFFWLIVTLACLVMVIKMCVQETIIAFYDRIPTTEVKYVNNRTTGLRMPEVTFCSLSPFSKYNMEKYNMTTSMASYLLLTFKGYHVISKKFARDASAYMGKKNDFNKYMEYVAEEHNITSIKELVFALSPKCEDLISSCYSPNESFTGDEYIDNVTCCAEVFKPVITTMGVCFTTNPENAPNRTIRTQKIAGILGGTRILFKNNLSDSMSESGSGHCHYSHVVRYGHPCISVTLCPHSYCGNQHVSC</sequence>
<evidence type="ECO:0000256" key="7">
    <source>
        <dbReference type="ARBA" id="ARBA00023053"/>
    </source>
</evidence>
<keyword evidence="8 12" id="KW-0406">Ion transport</keyword>
<keyword evidence="3 12" id="KW-0813">Transport</keyword>
<organism evidence="14 15">
    <name type="scientific">Meganyctiphanes norvegica</name>
    <name type="common">Northern krill</name>
    <name type="synonym">Thysanopoda norvegica</name>
    <dbReference type="NCBI Taxonomy" id="48144"/>
    <lineage>
        <taxon>Eukaryota</taxon>
        <taxon>Metazoa</taxon>
        <taxon>Ecdysozoa</taxon>
        <taxon>Arthropoda</taxon>
        <taxon>Crustacea</taxon>
        <taxon>Multicrustacea</taxon>
        <taxon>Malacostraca</taxon>
        <taxon>Eumalacostraca</taxon>
        <taxon>Eucarida</taxon>
        <taxon>Euphausiacea</taxon>
        <taxon>Euphausiidae</taxon>
        <taxon>Meganyctiphanes</taxon>
    </lineage>
</organism>
<keyword evidence="9 13" id="KW-0472">Membrane</keyword>
<reference evidence="14 15" key="1">
    <citation type="submission" date="2024-05" db="EMBL/GenBank/DDBJ databases">
        <authorList>
            <person name="Wallberg A."/>
        </authorList>
    </citation>
    <scope>NUCLEOTIDE SEQUENCE [LARGE SCALE GENOMIC DNA]</scope>
</reference>
<evidence type="ECO:0000256" key="8">
    <source>
        <dbReference type="ARBA" id="ARBA00023065"/>
    </source>
</evidence>
<dbReference type="InterPro" id="IPR001873">
    <property type="entry name" value="ENaC"/>
</dbReference>
<keyword evidence="5 12" id="KW-0812">Transmembrane</keyword>
<dbReference type="Pfam" id="PF00858">
    <property type="entry name" value="ASC"/>
    <property type="match status" value="1"/>
</dbReference>
<feature type="non-terminal residue" evidence="14">
    <location>
        <position position="1"/>
    </location>
</feature>
<gene>
    <name evidence="14" type="ORF">MNOR_LOCUS7142</name>
</gene>
<comment type="subcellular location">
    <subcellularLocation>
        <location evidence="1">Membrane</location>
        <topology evidence="1">Multi-pass membrane protein</topology>
    </subcellularLocation>
</comment>